<evidence type="ECO:0000256" key="5">
    <source>
        <dbReference type="ARBA" id="ARBA00022643"/>
    </source>
</evidence>
<evidence type="ECO:0000256" key="6">
    <source>
        <dbReference type="ARBA" id="ARBA00022723"/>
    </source>
</evidence>
<sequence>MADEYPHLFQPLTLRHKTLRNRIVFGAHTANMAEQGLPGARHLGYYLERAKGGAAMIVVEPVPVHATTVLTRGNFRHADDVLVPAFRPITEACKSEGAVMIQQLYHVGAHGDFDNSYRPAWSPSGMPSYHDADGSHAMSEAEIEEIIEGFAEAARRAQEAGFDGVEIFAAYNALIEQFWLPWSNRRDDRWGGSFENRMRFSTELLSRIRDRVGNDFIIGLAVSVDASVEVAMHIESLAKIVAWHDERRLMDYVTCGTGSYFNFGELIPTFQYPDKLGAPLAEALKRVVGHARVQAESHIRTPESANYTVASGQADMISIVRGQIADPHLANKTRAGRAEDVRGCISCNQMCWGRRSRDYWISCLINPSAGREFEWGGDRFTRTAAARQVLVVGGGPAGLEAARVAAERGHRVILAEAGPYLGGAFRLAGMQPRRSQIIELIDWYDRQLAKLGVEVRLNCLLDADEVSAIGVDAIVLATGSQPTGTGFQRQRPAADRLEGVERSNVWSIEDVMSRTARLGKRVLLLDDTGDWRGGGTAWHLAERGHEVVIVTAQPMIGYWIQRTAGDGTLRARLAQLGASWHTESVLTAWHGNGATLRSLLDGRESRIDADALVLATTNVSDASLAEELADSGLELHVVGDAVAARLAVHAIYEGRVVGMQL</sequence>
<dbReference type="PRINTS" id="PR00368">
    <property type="entry name" value="FADPNR"/>
</dbReference>
<accession>A0ABZ1AFU3</accession>
<dbReference type="InterPro" id="IPR001155">
    <property type="entry name" value="OxRdtase_FMN_N"/>
</dbReference>
<comment type="cofactor">
    <cofactor evidence="1">
        <name>FMN</name>
        <dbReference type="ChEBI" id="CHEBI:58210"/>
    </cofactor>
</comment>
<evidence type="ECO:0000259" key="11">
    <source>
        <dbReference type="PROSITE" id="PS50206"/>
    </source>
</evidence>
<comment type="similarity">
    <text evidence="3">In the N-terminal section; belongs to the NADH:flavin oxidoreductase/NADH oxidase family.</text>
</comment>
<proteinExistence type="inferred from homology"/>
<evidence type="ECO:0000256" key="10">
    <source>
        <dbReference type="ARBA" id="ARBA00023014"/>
    </source>
</evidence>
<dbReference type="InterPro" id="IPR023753">
    <property type="entry name" value="FAD/NAD-binding_dom"/>
</dbReference>
<evidence type="ECO:0000256" key="7">
    <source>
        <dbReference type="ARBA" id="ARBA00022946"/>
    </source>
</evidence>
<dbReference type="SUPFAM" id="SSF51905">
    <property type="entry name" value="FAD/NAD(P)-binding domain"/>
    <property type="match status" value="1"/>
</dbReference>
<dbReference type="PROSITE" id="PS50206">
    <property type="entry name" value="RHODANESE_3"/>
    <property type="match status" value="1"/>
</dbReference>
<reference evidence="12 13" key="1">
    <citation type="submission" date="2023-12" db="EMBL/GenBank/DDBJ databases">
        <title>A. evansii MAY27, complete genome.</title>
        <authorList>
            <person name="Wang Y."/>
        </authorList>
    </citation>
    <scope>NUCLEOTIDE SEQUENCE [LARGE SCALE GENOMIC DNA]</scope>
    <source>
        <strain evidence="12 13">MAY27</strain>
    </source>
</reference>
<dbReference type="Gene3D" id="3.40.50.720">
    <property type="entry name" value="NAD(P)-binding Rossmann-like Domain"/>
    <property type="match status" value="1"/>
</dbReference>
<dbReference type="SUPFAM" id="SSF51395">
    <property type="entry name" value="FMN-linked oxidoreductases"/>
    <property type="match status" value="1"/>
</dbReference>
<keyword evidence="13" id="KW-1185">Reference proteome</keyword>
<evidence type="ECO:0000313" key="12">
    <source>
        <dbReference type="EMBL" id="WRL44169.1"/>
    </source>
</evidence>
<dbReference type="EMBL" id="CP141259">
    <property type="protein sequence ID" value="WRL44169.1"/>
    <property type="molecule type" value="Genomic_DNA"/>
</dbReference>
<organism evidence="12 13">
    <name type="scientific">Aromatoleum evansii</name>
    <name type="common">Azoarcus evansii</name>
    <dbReference type="NCBI Taxonomy" id="59406"/>
    <lineage>
        <taxon>Bacteria</taxon>
        <taxon>Pseudomonadati</taxon>
        <taxon>Pseudomonadota</taxon>
        <taxon>Betaproteobacteria</taxon>
        <taxon>Rhodocyclales</taxon>
        <taxon>Rhodocyclaceae</taxon>
        <taxon>Aromatoleum</taxon>
    </lineage>
</organism>
<dbReference type="Pfam" id="PF07992">
    <property type="entry name" value="Pyr_redox_2"/>
    <property type="match status" value="1"/>
</dbReference>
<keyword evidence="7" id="KW-0809">Transit peptide</keyword>
<keyword evidence="5" id="KW-0288">FMN</keyword>
<dbReference type="InterPro" id="IPR001763">
    <property type="entry name" value="Rhodanese-like_dom"/>
</dbReference>
<dbReference type="Gene3D" id="3.50.50.60">
    <property type="entry name" value="FAD/NAD(P)-binding domain"/>
    <property type="match status" value="1"/>
</dbReference>
<evidence type="ECO:0000256" key="9">
    <source>
        <dbReference type="ARBA" id="ARBA00023004"/>
    </source>
</evidence>
<dbReference type="Proteomes" id="UP001626593">
    <property type="component" value="Chromosome"/>
</dbReference>
<keyword evidence="10" id="KW-0411">Iron-sulfur</keyword>
<evidence type="ECO:0000256" key="4">
    <source>
        <dbReference type="ARBA" id="ARBA00022630"/>
    </source>
</evidence>
<comment type="cofactor">
    <cofactor evidence="2">
        <name>[4Fe-4S] cluster</name>
        <dbReference type="ChEBI" id="CHEBI:49883"/>
    </cofactor>
</comment>
<protein>
    <submittedName>
        <fullName evidence="12">FAD-dependent oxidoreductase</fullName>
    </submittedName>
</protein>
<dbReference type="Pfam" id="PF00724">
    <property type="entry name" value="Oxidored_FMN"/>
    <property type="match status" value="1"/>
</dbReference>
<dbReference type="InterPro" id="IPR036188">
    <property type="entry name" value="FAD/NAD-bd_sf"/>
</dbReference>
<gene>
    <name evidence="12" type="ORF">U5817_13210</name>
</gene>
<evidence type="ECO:0000256" key="3">
    <source>
        <dbReference type="ARBA" id="ARBA00011048"/>
    </source>
</evidence>
<evidence type="ECO:0000256" key="1">
    <source>
        <dbReference type="ARBA" id="ARBA00001917"/>
    </source>
</evidence>
<dbReference type="InterPro" id="IPR018247">
    <property type="entry name" value="EF_Hand_1_Ca_BS"/>
</dbReference>
<name>A0ABZ1AFU3_AROEV</name>
<keyword evidence="4" id="KW-0285">Flavoprotein</keyword>
<evidence type="ECO:0000256" key="2">
    <source>
        <dbReference type="ARBA" id="ARBA00001966"/>
    </source>
</evidence>
<keyword evidence="8" id="KW-0560">Oxidoreductase</keyword>
<evidence type="ECO:0000256" key="8">
    <source>
        <dbReference type="ARBA" id="ARBA00023002"/>
    </source>
</evidence>
<keyword evidence="6" id="KW-0479">Metal-binding</keyword>
<dbReference type="PANTHER" id="PTHR42917">
    <property type="entry name" value="2,4-DIENOYL-COA REDUCTASE"/>
    <property type="match status" value="1"/>
</dbReference>
<dbReference type="InterPro" id="IPR051793">
    <property type="entry name" value="NADH:flavin_oxidoreductase"/>
</dbReference>
<dbReference type="PANTHER" id="PTHR42917:SF2">
    <property type="entry name" value="2,4-DIENOYL-COA REDUCTASE [(2E)-ENOYL-COA-PRODUCING]"/>
    <property type="match status" value="1"/>
</dbReference>
<evidence type="ECO:0000313" key="13">
    <source>
        <dbReference type="Proteomes" id="UP001626593"/>
    </source>
</evidence>
<dbReference type="PRINTS" id="PR00411">
    <property type="entry name" value="PNDRDTASEI"/>
</dbReference>
<feature type="domain" description="Rhodanese" evidence="11">
    <location>
        <begin position="519"/>
        <end position="557"/>
    </location>
</feature>
<keyword evidence="9" id="KW-0408">Iron</keyword>
<dbReference type="InterPro" id="IPR013785">
    <property type="entry name" value="Aldolase_TIM"/>
</dbReference>
<dbReference type="PROSITE" id="PS00018">
    <property type="entry name" value="EF_HAND_1"/>
    <property type="match status" value="1"/>
</dbReference>
<dbReference type="RefSeq" id="WP_407277620.1">
    <property type="nucleotide sequence ID" value="NZ_CP141259.1"/>
</dbReference>
<dbReference type="Gene3D" id="3.20.20.70">
    <property type="entry name" value="Aldolase class I"/>
    <property type="match status" value="1"/>
</dbReference>